<dbReference type="GO" id="GO:0009289">
    <property type="term" value="C:pilus"/>
    <property type="evidence" value="ECO:0007669"/>
    <property type="project" value="UniProtKB-SubCell"/>
</dbReference>
<comment type="caution">
    <text evidence="5">The sequence shown here is derived from an EMBL/GenBank/DDBJ whole genome shotgun (WGS) entry which is preliminary data.</text>
</comment>
<dbReference type="Gene3D" id="2.60.40.1090">
    <property type="entry name" value="Fimbrial-type adhesion domain"/>
    <property type="match status" value="1"/>
</dbReference>
<dbReference type="Proteomes" id="UP000285324">
    <property type="component" value="Unassembled WGS sequence"/>
</dbReference>
<dbReference type="SUPFAM" id="SSF49401">
    <property type="entry name" value="Bacterial adhesins"/>
    <property type="match status" value="1"/>
</dbReference>
<dbReference type="RefSeq" id="WP_118931627.1">
    <property type="nucleotide sequence ID" value="NZ_CP061008.1"/>
</dbReference>
<keyword evidence="3" id="KW-0281">Fimbrium</keyword>
<organism evidence="5 6">
    <name type="scientific">Alcaligenes xylosoxydans xylosoxydans</name>
    <name type="common">Achromobacter xylosoxidans</name>
    <dbReference type="NCBI Taxonomy" id="85698"/>
    <lineage>
        <taxon>Bacteria</taxon>
        <taxon>Pseudomonadati</taxon>
        <taxon>Pseudomonadota</taxon>
        <taxon>Betaproteobacteria</taxon>
        <taxon>Burkholderiales</taxon>
        <taxon>Alcaligenaceae</taxon>
        <taxon>Achromobacter</taxon>
    </lineage>
</organism>
<dbReference type="Pfam" id="PF00419">
    <property type="entry name" value="Fimbrial"/>
    <property type="match status" value="1"/>
</dbReference>
<dbReference type="GO" id="GO:0043709">
    <property type="term" value="P:cell adhesion involved in single-species biofilm formation"/>
    <property type="evidence" value="ECO:0007669"/>
    <property type="project" value="TreeGrafter"/>
</dbReference>
<dbReference type="EMBL" id="QVXO01000003">
    <property type="protein sequence ID" value="RPJ93315.1"/>
    <property type="molecule type" value="Genomic_DNA"/>
</dbReference>
<evidence type="ECO:0000313" key="5">
    <source>
        <dbReference type="EMBL" id="RPJ93315.1"/>
    </source>
</evidence>
<protein>
    <submittedName>
        <fullName evidence="5">Type 1 fimbrial protein</fullName>
    </submittedName>
</protein>
<feature type="domain" description="Fimbrial-type adhesion" evidence="4">
    <location>
        <begin position="253"/>
        <end position="395"/>
    </location>
</feature>
<dbReference type="PANTHER" id="PTHR33420:SF14">
    <property type="entry name" value="TYPE 1 FIMBRIN D-MANNOSE SPECIFIC ADHESIN"/>
    <property type="match status" value="1"/>
</dbReference>
<evidence type="ECO:0000256" key="2">
    <source>
        <dbReference type="ARBA" id="ARBA00006671"/>
    </source>
</evidence>
<dbReference type="InterPro" id="IPR036937">
    <property type="entry name" value="Adhesion_dom_fimbrial_sf"/>
</dbReference>
<dbReference type="InterPro" id="IPR050263">
    <property type="entry name" value="Bact_Fimbrial_Adh_Pro"/>
</dbReference>
<dbReference type="OrthoDB" id="8662638at2"/>
<proteinExistence type="inferred from homology"/>
<accession>A0A424WJ66</accession>
<gene>
    <name evidence="5" type="ORF">DY367_03030</name>
</gene>
<evidence type="ECO:0000256" key="3">
    <source>
        <dbReference type="ARBA" id="ARBA00023263"/>
    </source>
</evidence>
<dbReference type="InterPro" id="IPR008966">
    <property type="entry name" value="Adhesion_dom_sf"/>
</dbReference>
<evidence type="ECO:0000313" key="6">
    <source>
        <dbReference type="Proteomes" id="UP000285324"/>
    </source>
</evidence>
<comment type="subcellular location">
    <subcellularLocation>
        <location evidence="1">Fimbrium</location>
    </subcellularLocation>
</comment>
<dbReference type="PANTHER" id="PTHR33420">
    <property type="entry name" value="FIMBRIAL SUBUNIT ELFA-RELATED"/>
    <property type="match status" value="1"/>
</dbReference>
<dbReference type="InterPro" id="IPR000259">
    <property type="entry name" value="Adhesion_dom_fimbrial"/>
</dbReference>
<dbReference type="AlphaFoldDB" id="A0A424WJ66"/>
<sequence>MSKLSIPVRTRTIEKPARPALLLLAAAVALPCAPVRGELVMNRPAIHCSQSNQAGGPWREVSPLTSSSQIGDVLFERGAGLFNNFQLGSGVGAGILHELVAAAQWGPNTGVAADGTAQTNVPGIGLQVSVMGADGVERRIKPGTLPVVLDKRPVYYDTAGSASQKNSTVTEYIQRLILTDAAANLPSGELKVTGVDPNITLMLYAINYQQGAVSYGEAIQNFPVWTPGITGVCGSLPFSYQGTGVIGIGGGTGVIVPNKCEVGAYRTIPVSLGDLPLSLFDTPGATSPAKEFSIVLTQCSASAKPTITFADKYGPNTDPHVLNLKPGSEAAEGIGIAMINDTGKVPVRFGAAYDMQRVGDQAVLTLRAHYIRTAPVDGAVKAGIADGSAEFTFEFP</sequence>
<reference evidence="5 6" key="1">
    <citation type="submission" date="2018-08" db="EMBL/GenBank/DDBJ databases">
        <title>Achromobacter xylosoxidans Genome sequencing and assembly.</title>
        <authorList>
            <person name="Wang R."/>
            <person name="Rensing C."/>
            <person name="Li Y."/>
        </authorList>
    </citation>
    <scope>NUCLEOTIDE SEQUENCE [LARGE SCALE GENOMIC DNA]</scope>
    <source>
        <strain evidence="5 6">GD003A</strain>
    </source>
</reference>
<evidence type="ECO:0000259" key="4">
    <source>
        <dbReference type="Pfam" id="PF00419"/>
    </source>
</evidence>
<evidence type="ECO:0000256" key="1">
    <source>
        <dbReference type="ARBA" id="ARBA00004561"/>
    </source>
</evidence>
<name>A0A424WJ66_ALCXX</name>
<comment type="similarity">
    <text evidence="2">Belongs to the fimbrial protein family.</text>
</comment>